<dbReference type="EMBL" id="CAKOFQ010010065">
    <property type="protein sequence ID" value="CAH2018957.1"/>
    <property type="molecule type" value="Genomic_DNA"/>
</dbReference>
<keyword evidence="1" id="KW-1133">Transmembrane helix</keyword>
<evidence type="ECO:0000313" key="3">
    <source>
        <dbReference type="EMBL" id="CAH2016977.1"/>
    </source>
</evidence>
<protein>
    <submittedName>
        <fullName evidence="2">Uncharacterized protein</fullName>
    </submittedName>
</protein>
<dbReference type="Proteomes" id="UP001152888">
    <property type="component" value="Unassembled WGS sequence"/>
</dbReference>
<keyword evidence="1" id="KW-0472">Membrane</keyword>
<evidence type="ECO:0000256" key="1">
    <source>
        <dbReference type="SAM" id="Phobius"/>
    </source>
</evidence>
<evidence type="ECO:0000313" key="6">
    <source>
        <dbReference type="Proteomes" id="UP001152888"/>
    </source>
</evidence>
<dbReference type="AlphaFoldDB" id="A0A9P0QBT7"/>
<proteinExistence type="predicted"/>
<accession>A0A9P0QBT7</accession>
<organism evidence="2 6">
    <name type="scientific">Acanthoscelides obtectus</name>
    <name type="common">Bean weevil</name>
    <name type="synonym">Bruchus obtectus</name>
    <dbReference type="NCBI Taxonomy" id="200917"/>
    <lineage>
        <taxon>Eukaryota</taxon>
        <taxon>Metazoa</taxon>
        <taxon>Ecdysozoa</taxon>
        <taxon>Arthropoda</taxon>
        <taxon>Hexapoda</taxon>
        <taxon>Insecta</taxon>
        <taxon>Pterygota</taxon>
        <taxon>Neoptera</taxon>
        <taxon>Endopterygota</taxon>
        <taxon>Coleoptera</taxon>
        <taxon>Polyphaga</taxon>
        <taxon>Cucujiformia</taxon>
        <taxon>Chrysomeloidea</taxon>
        <taxon>Chrysomelidae</taxon>
        <taxon>Bruchinae</taxon>
        <taxon>Bruchini</taxon>
        <taxon>Acanthoscelides</taxon>
    </lineage>
</organism>
<evidence type="ECO:0000313" key="4">
    <source>
        <dbReference type="EMBL" id="CAH2018957.1"/>
    </source>
</evidence>
<comment type="caution">
    <text evidence="2">The sequence shown here is derived from an EMBL/GenBank/DDBJ whole genome shotgun (WGS) entry which is preliminary data.</text>
</comment>
<dbReference type="EMBL" id="CAKOFQ010009076">
    <property type="protein sequence ID" value="CAH2016977.1"/>
    <property type="molecule type" value="Genomic_DNA"/>
</dbReference>
<dbReference type="EMBL" id="CAKOFQ010009016">
    <property type="protein sequence ID" value="CAH2016789.1"/>
    <property type="molecule type" value="Genomic_DNA"/>
</dbReference>
<dbReference type="EMBL" id="CAKOFQ010011201">
    <property type="protein sequence ID" value="CAH2020571.1"/>
    <property type="molecule type" value="Genomic_DNA"/>
</dbReference>
<evidence type="ECO:0000313" key="5">
    <source>
        <dbReference type="EMBL" id="CAH2020571.1"/>
    </source>
</evidence>
<feature type="transmembrane region" description="Helical" evidence="1">
    <location>
        <begin position="67"/>
        <end position="87"/>
    </location>
</feature>
<reference evidence="2" key="1">
    <citation type="submission" date="2022-03" db="EMBL/GenBank/DDBJ databases">
        <authorList>
            <person name="Sayadi A."/>
        </authorList>
    </citation>
    <scope>NUCLEOTIDE SEQUENCE</scope>
</reference>
<sequence>MRNNNKHWQSFFAKIDGKYNFPLPIFFSILEIIEQGNKKINEINNKQESESFCICFQFLNNQILRLIFVRLTVSFFFLFVISIYHFIETERRVEGGWDSTCSYLRAITVLIISV</sequence>
<gene>
    <name evidence="2" type="ORF">ACAOBT_LOCUS35602</name>
    <name evidence="3" type="ORF">ACAOBT_LOCUS35713</name>
    <name evidence="4" type="ORF">ACAOBT_LOCUS36956</name>
    <name evidence="5" type="ORF">ACAOBT_LOCUS37953</name>
</gene>
<name>A0A9P0QBT7_ACAOB</name>
<keyword evidence="1" id="KW-0812">Transmembrane</keyword>
<evidence type="ECO:0000313" key="2">
    <source>
        <dbReference type="EMBL" id="CAH2016789.1"/>
    </source>
</evidence>
<keyword evidence="6" id="KW-1185">Reference proteome</keyword>